<organism evidence="6 7">
    <name type="scientific">Ligilactobacillus equi DSM 15833 = JCM 10991</name>
    <dbReference type="NCBI Taxonomy" id="1423740"/>
    <lineage>
        <taxon>Bacteria</taxon>
        <taxon>Bacillati</taxon>
        <taxon>Bacillota</taxon>
        <taxon>Bacilli</taxon>
        <taxon>Lactobacillales</taxon>
        <taxon>Lactobacillaceae</taxon>
        <taxon>Ligilactobacillus</taxon>
    </lineage>
</organism>
<keyword evidence="2" id="KW-0067">ATP-binding</keyword>
<dbReference type="OrthoDB" id="2077914at2"/>
<keyword evidence="6" id="KW-0347">Helicase</keyword>
<evidence type="ECO:0000313" key="7">
    <source>
        <dbReference type="Proteomes" id="UP000051048"/>
    </source>
</evidence>
<name>A0A0R1U258_9LACO</name>
<dbReference type="PROSITE" id="PS51194">
    <property type="entry name" value="HELICASE_CTER"/>
    <property type="match status" value="1"/>
</dbReference>
<dbReference type="GO" id="GO:0006310">
    <property type="term" value="P:DNA recombination"/>
    <property type="evidence" value="ECO:0007669"/>
    <property type="project" value="TreeGrafter"/>
</dbReference>
<evidence type="ECO:0000259" key="4">
    <source>
        <dbReference type="PROSITE" id="PS51192"/>
    </source>
</evidence>
<dbReference type="GO" id="GO:0016787">
    <property type="term" value="F:hydrolase activity"/>
    <property type="evidence" value="ECO:0007669"/>
    <property type="project" value="InterPro"/>
</dbReference>
<dbReference type="InterPro" id="IPR006935">
    <property type="entry name" value="Helicase/UvrB_N"/>
</dbReference>
<dbReference type="InterPro" id="IPR014001">
    <property type="entry name" value="Helicase_ATP-bd"/>
</dbReference>
<accession>A0A0R1U258</accession>
<dbReference type="STRING" id="1423740.FC36_GL001634"/>
<gene>
    <name evidence="6" type="ORF">FC36_GL001634</name>
</gene>
<dbReference type="GO" id="GO:0006302">
    <property type="term" value="P:double-strand break repair"/>
    <property type="evidence" value="ECO:0007669"/>
    <property type="project" value="TreeGrafter"/>
</dbReference>
<keyword evidence="1" id="KW-0547">Nucleotide-binding</keyword>
<dbReference type="SMART" id="SM00490">
    <property type="entry name" value="HELICc"/>
    <property type="match status" value="1"/>
</dbReference>
<keyword evidence="6" id="KW-0378">Hydrolase</keyword>
<dbReference type="PROSITE" id="PS51192">
    <property type="entry name" value="HELICASE_ATP_BIND_1"/>
    <property type="match status" value="1"/>
</dbReference>
<dbReference type="Gene3D" id="3.40.50.300">
    <property type="entry name" value="P-loop containing nucleotide triphosphate hydrolases"/>
    <property type="match status" value="2"/>
</dbReference>
<reference evidence="6 7" key="1">
    <citation type="journal article" date="2015" name="Genome Announc.">
        <title>Expanding the biotechnology potential of lactobacilli through comparative genomics of 213 strains and associated genera.</title>
        <authorList>
            <person name="Sun Z."/>
            <person name="Harris H.M."/>
            <person name="McCann A."/>
            <person name="Guo C."/>
            <person name="Argimon S."/>
            <person name="Zhang W."/>
            <person name="Yang X."/>
            <person name="Jeffery I.B."/>
            <person name="Cooney J.C."/>
            <person name="Kagawa T.F."/>
            <person name="Liu W."/>
            <person name="Song Y."/>
            <person name="Salvetti E."/>
            <person name="Wrobel A."/>
            <person name="Rasinkangas P."/>
            <person name="Parkhill J."/>
            <person name="Rea M.C."/>
            <person name="O'Sullivan O."/>
            <person name="Ritari J."/>
            <person name="Douillard F.P."/>
            <person name="Paul Ross R."/>
            <person name="Yang R."/>
            <person name="Briner A.E."/>
            <person name="Felis G.E."/>
            <person name="de Vos W.M."/>
            <person name="Barrangou R."/>
            <person name="Klaenhammer T.R."/>
            <person name="Caufield P.W."/>
            <person name="Cui Y."/>
            <person name="Zhang H."/>
            <person name="O'Toole P.W."/>
        </authorList>
    </citation>
    <scope>NUCLEOTIDE SEQUENCE [LARGE SCALE GENOMIC DNA]</scope>
    <source>
        <strain evidence="6 7">DSM 15833</strain>
    </source>
</reference>
<dbReference type="EMBL" id="AZFH01000003">
    <property type="protein sequence ID" value="KRL84978.1"/>
    <property type="molecule type" value="Genomic_DNA"/>
</dbReference>
<protein>
    <submittedName>
        <fullName evidence="6">ATP-dependent DNA helicase translocase</fullName>
    </submittedName>
</protein>
<dbReference type="Pfam" id="PF04851">
    <property type="entry name" value="ResIII"/>
    <property type="match status" value="1"/>
</dbReference>
<dbReference type="Proteomes" id="UP000051048">
    <property type="component" value="Unassembled WGS sequence"/>
</dbReference>
<evidence type="ECO:0000256" key="3">
    <source>
        <dbReference type="ARBA" id="ARBA00023125"/>
    </source>
</evidence>
<sequence>MLKQLWGRQIPVVNPEIYGNQVMQRPAIYRHRQHYYCNRCGQRISKQDCLPQQNYYCRHCLSLGRVSTLDTLISIPEPNRFPKLNHNPLLWSGQLSPLQKQCSRELLTVVKNGGHHLLWAVTGAGKTEMLFETLAYSLQKQMRIGLASPRVDVCTELYPRIKEAFTVKPLLLHGKSEMSYSYCQLTICTTHQLLRFYQAFDLLIIDEVDSFPFAQDAGLAYAAQNACKAKGSLVYLTATPGKELQKQVARRNLSVSYLPLRFHGYLLPEIQVIKTRRRELLPAKALDYLKKWFQAGTPFLIFVPKIVDLAPVLKKVKQTLPNLAVASVHAADEQRLEKVIALRSGKLQALVTTTILERGVTFKNLDLMVLAAEQTFSSAALVQIAGRVGRSAQKPGGEVLFFCQRKNAAIREAQRQIKFMNRKGAQLGGKMYSV</sequence>
<dbReference type="GO" id="GO:0003677">
    <property type="term" value="F:DNA binding"/>
    <property type="evidence" value="ECO:0007669"/>
    <property type="project" value="UniProtKB-KW"/>
</dbReference>
<dbReference type="PANTHER" id="PTHR30580:SF1">
    <property type="entry name" value="COMF OPERON PROTEIN 1"/>
    <property type="match status" value="1"/>
</dbReference>
<dbReference type="GO" id="GO:0005524">
    <property type="term" value="F:ATP binding"/>
    <property type="evidence" value="ECO:0007669"/>
    <property type="project" value="UniProtKB-KW"/>
</dbReference>
<dbReference type="InterPro" id="IPR001650">
    <property type="entry name" value="Helicase_C-like"/>
</dbReference>
<evidence type="ECO:0000256" key="2">
    <source>
        <dbReference type="ARBA" id="ARBA00022840"/>
    </source>
</evidence>
<dbReference type="SMART" id="SM00487">
    <property type="entry name" value="DEXDc"/>
    <property type="match status" value="1"/>
</dbReference>
<dbReference type="PANTHER" id="PTHR30580">
    <property type="entry name" value="PRIMOSOMAL PROTEIN N"/>
    <property type="match status" value="1"/>
</dbReference>
<evidence type="ECO:0000259" key="5">
    <source>
        <dbReference type="PROSITE" id="PS51194"/>
    </source>
</evidence>
<keyword evidence="3" id="KW-0238">DNA-binding</keyword>
<comment type="caution">
    <text evidence="6">The sequence shown here is derived from an EMBL/GenBank/DDBJ whole genome shotgun (WGS) entry which is preliminary data.</text>
</comment>
<proteinExistence type="predicted"/>
<dbReference type="InterPro" id="IPR027417">
    <property type="entry name" value="P-loop_NTPase"/>
</dbReference>
<dbReference type="SUPFAM" id="SSF52540">
    <property type="entry name" value="P-loop containing nucleoside triphosphate hydrolases"/>
    <property type="match status" value="1"/>
</dbReference>
<dbReference type="Pfam" id="PF00271">
    <property type="entry name" value="Helicase_C"/>
    <property type="match status" value="1"/>
</dbReference>
<dbReference type="GO" id="GO:0043138">
    <property type="term" value="F:3'-5' DNA helicase activity"/>
    <property type="evidence" value="ECO:0007669"/>
    <property type="project" value="TreeGrafter"/>
</dbReference>
<dbReference type="AlphaFoldDB" id="A0A0R1U258"/>
<evidence type="ECO:0000313" key="6">
    <source>
        <dbReference type="EMBL" id="KRL84978.1"/>
    </source>
</evidence>
<feature type="domain" description="Helicase ATP-binding" evidence="4">
    <location>
        <begin position="107"/>
        <end position="258"/>
    </location>
</feature>
<dbReference type="PATRIC" id="fig|1423740.3.peg.1768"/>
<feature type="domain" description="Helicase C-terminal" evidence="5">
    <location>
        <begin position="285"/>
        <end position="434"/>
    </location>
</feature>
<dbReference type="RefSeq" id="WP_025020439.1">
    <property type="nucleotide sequence ID" value="NZ_AZFH01000003.1"/>
</dbReference>
<evidence type="ECO:0000256" key="1">
    <source>
        <dbReference type="ARBA" id="ARBA00022741"/>
    </source>
</evidence>
<dbReference type="GO" id="GO:0006270">
    <property type="term" value="P:DNA replication initiation"/>
    <property type="evidence" value="ECO:0007669"/>
    <property type="project" value="TreeGrafter"/>
</dbReference>